<feature type="compositionally biased region" description="Polar residues" evidence="1">
    <location>
        <begin position="43"/>
        <end position="52"/>
    </location>
</feature>
<accession>A0ABR0AT98</accession>
<name>A0ABR0AT98_9CRUS</name>
<dbReference type="EMBL" id="JAOYFB010000038">
    <property type="protein sequence ID" value="KAK4028296.1"/>
    <property type="molecule type" value="Genomic_DNA"/>
</dbReference>
<dbReference type="Proteomes" id="UP001234178">
    <property type="component" value="Unassembled WGS sequence"/>
</dbReference>
<protein>
    <submittedName>
        <fullName evidence="2">Uncharacterized protein</fullName>
    </submittedName>
</protein>
<evidence type="ECO:0000313" key="3">
    <source>
        <dbReference type="Proteomes" id="UP001234178"/>
    </source>
</evidence>
<sequence length="178" mass="20128">MAFDEFMKETELKESWCVIPTPPVTITTSITLLSNEHLPVDKSVNTMSQPTSLDVDDDNNSVVDNDMYTNEPDSSDDGCAEDTQESEDDFESTSDSSFDEFENDAFDWSVYDKEEMNSESQKFTLTWTADDAGFQPKGDHFPVAPVHEYELPVAPVHEYELPVAPVHFPFNGKGYKIY</sequence>
<gene>
    <name evidence="2" type="ORF">OUZ56_017576</name>
</gene>
<feature type="compositionally biased region" description="Acidic residues" evidence="1">
    <location>
        <begin position="73"/>
        <end position="101"/>
    </location>
</feature>
<organism evidence="2 3">
    <name type="scientific">Daphnia magna</name>
    <dbReference type="NCBI Taxonomy" id="35525"/>
    <lineage>
        <taxon>Eukaryota</taxon>
        <taxon>Metazoa</taxon>
        <taxon>Ecdysozoa</taxon>
        <taxon>Arthropoda</taxon>
        <taxon>Crustacea</taxon>
        <taxon>Branchiopoda</taxon>
        <taxon>Diplostraca</taxon>
        <taxon>Cladocera</taxon>
        <taxon>Anomopoda</taxon>
        <taxon>Daphniidae</taxon>
        <taxon>Daphnia</taxon>
    </lineage>
</organism>
<keyword evidence="3" id="KW-1185">Reference proteome</keyword>
<reference evidence="2 3" key="1">
    <citation type="journal article" date="2023" name="Nucleic Acids Res.">
        <title>The hologenome of Daphnia magna reveals possible DNA methylation and microbiome-mediated evolution of the host genome.</title>
        <authorList>
            <person name="Chaturvedi A."/>
            <person name="Li X."/>
            <person name="Dhandapani V."/>
            <person name="Marshall H."/>
            <person name="Kissane S."/>
            <person name="Cuenca-Cambronero M."/>
            <person name="Asole G."/>
            <person name="Calvet F."/>
            <person name="Ruiz-Romero M."/>
            <person name="Marangio P."/>
            <person name="Guigo R."/>
            <person name="Rago D."/>
            <person name="Mirbahai L."/>
            <person name="Eastwood N."/>
            <person name="Colbourne J.K."/>
            <person name="Zhou J."/>
            <person name="Mallon E."/>
            <person name="Orsini L."/>
        </authorList>
    </citation>
    <scope>NUCLEOTIDE SEQUENCE [LARGE SCALE GENOMIC DNA]</scope>
    <source>
        <strain evidence="2">LRV0_1</strain>
    </source>
</reference>
<proteinExistence type="predicted"/>
<evidence type="ECO:0000313" key="2">
    <source>
        <dbReference type="EMBL" id="KAK4028296.1"/>
    </source>
</evidence>
<comment type="caution">
    <text evidence="2">The sequence shown here is derived from an EMBL/GenBank/DDBJ whole genome shotgun (WGS) entry which is preliminary data.</text>
</comment>
<feature type="region of interest" description="Disordered" evidence="1">
    <location>
        <begin position="43"/>
        <end position="101"/>
    </location>
</feature>
<evidence type="ECO:0000256" key="1">
    <source>
        <dbReference type="SAM" id="MobiDB-lite"/>
    </source>
</evidence>